<sequence length="74" mass="7927">MKQPSGSNGGPRKVTNGDRQVLSLKKTTRGAIFGSNGTLGCGREWLRGRVWWASRVAELLSGWGQTGKGKGVQL</sequence>
<evidence type="ECO:0000313" key="3">
    <source>
        <dbReference type="Proteomes" id="UP000033710"/>
    </source>
</evidence>
<evidence type="ECO:0000313" key="2">
    <source>
        <dbReference type="EMBL" id="KJR86594.1"/>
    </source>
</evidence>
<dbReference type="VEuPathDB" id="FungiDB:SPSK_10496"/>
<protein>
    <submittedName>
        <fullName evidence="2">Uncharacterized protein</fullName>
    </submittedName>
</protein>
<gene>
    <name evidence="2" type="ORF">SPSK_10496</name>
</gene>
<dbReference type="EMBL" id="AXCR01000006">
    <property type="protein sequence ID" value="KJR86594.1"/>
    <property type="molecule type" value="Genomic_DNA"/>
</dbReference>
<dbReference type="AlphaFoldDB" id="A0A0F2MC01"/>
<proteinExistence type="predicted"/>
<organism evidence="2 3">
    <name type="scientific">Sporothrix schenckii 1099-18</name>
    <dbReference type="NCBI Taxonomy" id="1397361"/>
    <lineage>
        <taxon>Eukaryota</taxon>
        <taxon>Fungi</taxon>
        <taxon>Dikarya</taxon>
        <taxon>Ascomycota</taxon>
        <taxon>Pezizomycotina</taxon>
        <taxon>Sordariomycetes</taxon>
        <taxon>Sordariomycetidae</taxon>
        <taxon>Ophiostomatales</taxon>
        <taxon>Ophiostomataceae</taxon>
        <taxon>Sporothrix</taxon>
    </lineage>
</organism>
<dbReference type="Proteomes" id="UP000033710">
    <property type="component" value="Unassembled WGS sequence"/>
</dbReference>
<dbReference type="RefSeq" id="XP_016589270.1">
    <property type="nucleotide sequence ID" value="XM_016736889.1"/>
</dbReference>
<reference evidence="2 3" key="1">
    <citation type="journal article" date="2014" name="BMC Genomics">
        <title>Comparative genomics of the major fungal agents of human and animal Sporotrichosis: Sporothrix schenckii and Sporothrix brasiliensis.</title>
        <authorList>
            <person name="Teixeira M.M."/>
            <person name="de Almeida L.G."/>
            <person name="Kubitschek-Barreira P."/>
            <person name="Alves F.L."/>
            <person name="Kioshima E.S."/>
            <person name="Abadio A.K."/>
            <person name="Fernandes L."/>
            <person name="Derengowski L.S."/>
            <person name="Ferreira K.S."/>
            <person name="Souza R.C."/>
            <person name="Ruiz J.C."/>
            <person name="de Andrade N.C."/>
            <person name="Paes H.C."/>
            <person name="Nicola A.M."/>
            <person name="Albuquerque P."/>
            <person name="Gerber A.L."/>
            <person name="Martins V.P."/>
            <person name="Peconick L.D."/>
            <person name="Neto A.V."/>
            <person name="Chaucanez C.B."/>
            <person name="Silva P.A."/>
            <person name="Cunha O.L."/>
            <person name="de Oliveira F.F."/>
            <person name="dos Santos T.C."/>
            <person name="Barros A.L."/>
            <person name="Soares M.A."/>
            <person name="de Oliveira L.M."/>
            <person name="Marini M.M."/>
            <person name="Villalobos-Duno H."/>
            <person name="Cunha M.M."/>
            <person name="de Hoog S."/>
            <person name="da Silveira J.F."/>
            <person name="Henrissat B."/>
            <person name="Nino-Vega G.A."/>
            <person name="Cisalpino P.S."/>
            <person name="Mora-Montes H.M."/>
            <person name="Almeida S.R."/>
            <person name="Stajich J.E."/>
            <person name="Lopes-Bezerra L.M."/>
            <person name="Vasconcelos A.T."/>
            <person name="Felipe M.S."/>
        </authorList>
    </citation>
    <scope>NUCLEOTIDE SEQUENCE [LARGE SCALE GENOMIC DNA]</scope>
    <source>
        <strain evidence="2 3">1099-18</strain>
    </source>
</reference>
<dbReference type="GeneID" id="27672166"/>
<evidence type="ECO:0000256" key="1">
    <source>
        <dbReference type="SAM" id="MobiDB-lite"/>
    </source>
</evidence>
<accession>A0A0F2MC01</accession>
<comment type="caution">
    <text evidence="2">The sequence shown here is derived from an EMBL/GenBank/DDBJ whole genome shotgun (WGS) entry which is preliminary data.</text>
</comment>
<reference evidence="2 3" key="2">
    <citation type="journal article" date="2015" name="Eukaryot. Cell">
        <title>Asexual propagation of a virulent clone complex in a human and feline outbreak of sporotrichosis.</title>
        <authorList>
            <person name="Teixeira Mde M."/>
            <person name="Rodrigues A.M."/>
            <person name="Tsui C.K."/>
            <person name="de Almeida L.G."/>
            <person name="Van Diepeningen A.D."/>
            <person name="van den Ende B.G."/>
            <person name="Fernandes G.F."/>
            <person name="Kano R."/>
            <person name="Hamelin R.C."/>
            <person name="Lopes-Bezerra L.M."/>
            <person name="Vasconcelos A.T."/>
            <person name="de Hoog S."/>
            <person name="de Camargo Z.P."/>
            <person name="Felipe M.S."/>
        </authorList>
    </citation>
    <scope>NUCLEOTIDE SEQUENCE [LARGE SCALE GENOMIC DNA]</scope>
    <source>
        <strain evidence="2 3">1099-18</strain>
    </source>
</reference>
<feature type="region of interest" description="Disordered" evidence="1">
    <location>
        <begin position="1"/>
        <end position="20"/>
    </location>
</feature>
<dbReference type="KEGG" id="ssck:SPSK_10496"/>
<name>A0A0F2MC01_SPOSC</name>